<gene>
    <name evidence="2" type="ORF">GCM10022292_16360</name>
</gene>
<feature type="signal peptide" evidence="1">
    <location>
        <begin position="1"/>
        <end position="23"/>
    </location>
</feature>
<proteinExistence type="predicted"/>
<feature type="chain" id="PRO_5045472351" evidence="1">
    <location>
        <begin position="24"/>
        <end position="137"/>
    </location>
</feature>
<name>A0ABP8CT34_9FLAO</name>
<organism evidence="2 3">
    <name type="scientific">Winogradskyella damuponensis</name>
    <dbReference type="NCBI Taxonomy" id="943939"/>
    <lineage>
        <taxon>Bacteria</taxon>
        <taxon>Pseudomonadati</taxon>
        <taxon>Bacteroidota</taxon>
        <taxon>Flavobacteriia</taxon>
        <taxon>Flavobacteriales</taxon>
        <taxon>Flavobacteriaceae</taxon>
        <taxon>Winogradskyella</taxon>
    </lineage>
</organism>
<evidence type="ECO:0000313" key="3">
    <source>
        <dbReference type="Proteomes" id="UP001501682"/>
    </source>
</evidence>
<reference evidence="3" key="1">
    <citation type="journal article" date="2019" name="Int. J. Syst. Evol. Microbiol.">
        <title>The Global Catalogue of Microorganisms (GCM) 10K type strain sequencing project: providing services to taxonomists for standard genome sequencing and annotation.</title>
        <authorList>
            <consortium name="The Broad Institute Genomics Platform"/>
            <consortium name="The Broad Institute Genome Sequencing Center for Infectious Disease"/>
            <person name="Wu L."/>
            <person name="Ma J."/>
        </authorList>
    </citation>
    <scope>NUCLEOTIDE SEQUENCE [LARGE SCALE GENOMIC DNA]</scope>
    <source>
        <strain evidence="3">JCM 17633</strain>
    </source>
</reference>
<evidence type="ECO:0000256" key="1">
    <source>
        <dbReference type="SAM" id="SignalP"/>
    </source>
</evidence>
<dbReference type="Proteomes" id="UP001501682">
    <property type="component" value="Unassembled WGS sequence"/>
</dbReference>
<comment type="caution">
    <text evidence="2">The sequence shown here is derived from an EMBL/GenBank/DDBJ whole genome shotgun (WGS) entry which is preliminary data.</text>
</comment>
<dbReference type="EMBL" id="BAABCB010000017">
    <property type="protein sequence ID" value="GAA4243087.1"/>
    <property type="molecule type" value="Genomic_DNA"/>
</dbReference>
<keyword evidence="1" id="KW-0732">Signal</keyword>
<protein>
    <submittedName>
        <fullName evidence="2">Uncharacterized protein</fullName>
    </submittedName>
</protein>
<accession>A0ABP8CT34</accession>
<keyword evidence="3" id="KW-1185">Reference proteome</keyword>
<evidence type="ECO:0000313" key="2">
    <source>
        <dbReference type="EMBL" id="GAA4243087.1"/>
    </source>
</evidence>
<sequence>MKKTFYRYLSLVFVLLLSTFANLQASEAVTNSTKTLTTHHCSVTLNYTKQLGDATFIPHHKGTDDRRNVEIIESNKVEDEEASTKKQYYKDYLETAFINALLFEQSSKLLQKNIYRPQNVIHESSLRLHVQFQVFII</sequence>
<dbReference type="RefSeq" id="WP_344713874.1">
    <property type="nucleotide sequence ID" value="NZ_BAABCB010000017.1"/>
</dbReference>